<name>A0A3B0RHK6_9ZZZZ</name>
<reference evidence="1" key="1">
    <citation type="submission" date="2018-06" db="EMBL/GenBank/DDBJ databases">
        <authorList>
            <person name="Zhirakovskaya E."/>
        </authorList>
    </citation>
    <scope>NUCLEOTIDE SEQUENCE</scope>
</reference>
<proteinExistence type="predicted"/>
<organism evidence="1">
    <name type="scientific">hydrothermal vent metagenome</name>
    <dbReference type="NCBI Taxonomy" id="652676"/>
    <lineage>
        <taxon>unclassified sequences</taxon>
        <taxon>metagenomes</taxon>
        <taxon>ecological metagenomes</taxon>
    </lineage>
</organism>
<dbReference type="EMBL" id="UOEE01000044">
    <property type="protein sequence ID" value="VAV87658.1"/>
    <property type="molecule type" value="Genomic_DNA"/>
</dbReference>
<sequence>MDTDYTGLLDEIPHLMRARAFADGLAAAPLFGRTGQKLDEQDREMAQLYAQNLGFPHIEPARLLHFAEALGAAESSHDDPETWEAEEQLRAALHMEALRITSEEGASALLQLVAGQTAEIARERAKDAFSHLPQMTSSEDAMNCLVGHVSRAAHCMALAILSDTDTSQPEHPFVLRWGLFNRGRWPVGITGSSFNLY</sequence>
<protein>
    <submittedName>
        <fullName evidence="1">Uncharacterized protein</fullName>
    </submittedName>
</protein>
<dbReference type="AlphaFoldDB" id="A0A3B0RHK6"/>
<gene>
    <name evidence="1" type="ORF">MNBD_ALPHA06-166</name>
</gene>
<evidence type="ECO:0000313" key="1">
    <source>
        <dbReference type="EMBL" id="VAV87658.1"/>
    </source>
</evidence>
<accession>A0A3B0RHK6</accession>